<dbReference type="AlphaFoldDB" id="A0A4V4NF19"/>
<proteinExistence type="predicted"/>
<dbReference type="EMBL" id="SELW01000684">
    <property type="protein sequence ID" value="TID12944.1"/>
    <property type="molecule type" value="Genomic_DNA"/>
</dbReference>
<comment type="caution">
    <text evidence="2">The sequence shown here is derived from an EMBL/GenBank/DDBJ whole genome shotgun (WGS) entry which is preliminary data.</text>
</comment>
<dbReference type="PANTHER" id="PTHR28096">
    <property type="entry name" value="PROTEIN FAF1"/>
    <property type="match status" value="1"/>
</dbReference>
<accession>A0A4V4NF19</accession>
<evidence type="ECO:0000256" key="1">
    <source>
        <dbReference type="SAM" id="MobiDB-lite"/>
    </source>
</evidence>
<protein>
    <submittedName>
        <fullName evidence="2">Uncharacterized protein</fullName>
    </submittedName>
</protein>
<dbReference type="GO" id="GO:0005730">
    <property type="term" value="C:nucleolus"/>
    <property type="evidence" value="ECO:0007669"/>
    <property type="project" value="TreeGrafter"/>
</dbReference>
<sequence>MAPIVVKFEDKYSSPAATKPSTVEKKLRRSGKPLTLAELKKKNEQANAVEGPTSAKDLKDDLELQRLLSESSILKSLANERRNNNTESGAELTLKTLNEPLIGKARVRTLDSRIKQVASVNGDPKILNKVEKMPMKLRQAMIKKHQERTSKVEREALENGIVLSKSKKGSFRDIGNDRSFIAKEKLLGKGNMTKNRLRDRGLKIQTVGRSTRNGLVLSKSDIARIEGPKFVKKGKHNKHGRK</sequence>
<dbReference type="OrthoDB" id="5556956at2759"/>
<dbReference type="PANTHER" id="PTHR28096:SF1">
    <property type="entry name" value="PROTEIN FAF1"/>
    <property type="match status" value="1"/>
</dbReference>
<organism evidence="2 3">
    <name type="scientific">Pichia inconspicua</name>
    <dbReference type="NCBI Taxonomy" id="52247"/>
    <lineage>
        <taxon>Eukaryota</taxon>
        <taxon>Fungi</taxon>
        <taxon>Dikarya</taxon>
        <taxon>Ascomycota</taxon>
        <taxon>Saccharomycotina</taxon>
        <taxon>Pichiomycetes</taxon>
        <taxon>Pichiales</taxon>
        <taxon>Pichiaceae</taxon>
        <taxon>Pichia</taxon>
    </lineage>
</organism>
<dbReference type="STRING" id="52247.A0A4V4NF19"/>
<dbReference type="GO" id="GO:0000462">
    <property type="term" value="P:maturation of SSU-rRNA from tricistronic rRNA transcript (SSU-rRNA, 5.8S rRNA, LSU-rRNA)"/>
    <property type="evidence" value="ECO:0007669"/>
    <property type="project" value="TreeGrafter"/>
</dbReference>
<dbReference type="InterPro" id="IPR053030">
    <property type="entry name" value="Ribosomal_biogenesis_FAF1-like"/>
</dbReference>
<reference evidence="2 3" key="1">
    <citation type="journal article" date="2019" name="Front. Genet.">
        <title>Whole-Genome Sequencing of the Opportunistic Yeast Pathogen Candida inconspicua Uncovers Its Hybrid Origin.</title>
        <authorList>
            <person name="Mixao V."/>
            <person name="Hansen A.P."/>
            <person name="Saus E."/>
            <person name="Boekhout T."/>
            <person name="Lass-Florl C."/>
            <person name="Gabaldon T."/>
        </authorList>
    </citation>
    <scope>NUCLEOTIDE SEQUENCE [LARGE SCALE GENOMIC DNA]</scope>
    <source>
        <strain evidence="2 3">CBS 180</strain>
    </source>
</reference>
<keyword evidence="3" id="KW-1185">Reference proteome</keyword>
<dbReference type="Proteomes" id="UP000307173">
    <property type="component" value="Unassembled WGS sequence"/>
</dbReference>
<name>A0A4V4NF19_9ASCO</name>
<gene>
    <name evidence="2" type="ORF">CANINC_005043</name>
</gene>
<evidence type="ECO:0000313" key="3">
    <source>
        <dbReference type="Proteomes" id="UP000307173"/>
    </source>
</evidence>
<evidence type="ECO:0000313" key="2">
    <source>
        <dbReference type="EMBL" id="TID12944.1"/>
    </source>
</evidence>
<feature type="region of interest" description="Disordered" evidence="1">
    <location>
        <begin position="9"/>
        <end position="56"/>
    </location>
</feature>